<feature type="region of interest" description="Disordered" evidence="2">
    <location>
        <begin position="601"/>
        <end position="621"/>
    </location>
</feature>
<protein>
    <recommendedName>
        <fullName evidence="3">F-box domain-containing protein</fullName>
    </recommendedName>
</protein>
<accession>A0A0C3ESN2</accession>
<feature type="region of interest" description="Disordered" evidence="2">
    <location>
        <begin position="688"/>
        <end position="714"/>
    </location>
</feature>
<dbReference type="InterPro" id="IPR032675">
    <property type="entry name" value="LRR_dom_sf"/>
</dbReference>
<dbReference type="EMBL" id="KN822004">
    <property type="protein sequence ID" value="KIM70846.1"/>
    <property type="molecule type" value="Genomic_DNA"/>
</dbReference>
<dbReference type="SUPFAM" id="SSF52058">
    <property type="entry name" value="L domain-like"/>
    <property type="match status" value="1"/>
</dbReference>
<dbReference type="Pfam" id="PF12937">
    <property type="entry name" value="F-box-like"/>
    <property type="match status" value="1"/>
</dbReference>
<evidence type="ECO:0000259" key="3">
    <source>
        <dbReference type="Pfam" id="PF12937"/>
    </source>
</evidence>
<dbReference type="Gene3D" id="1.20.1280.50">
    <property type="match status" value="1"/>
</dbReference>
<dbReference type="InParanoid" id="A0A0C3ESN2"/>
<evidence type="ECO:0000313" key="4">
    <source>
        <dbReference type="EMBL" id="KIM70846.1"/>
    </source>
</evidence>
<dbReference type="InterPro" id="IPR001810">
    <property type="entry name" value="F-box_dom"/>
</dbReference>
<dbReference type="STRING" id="1036808.A0A0C3ESN2"/>
<dbReference type="Gene3D" id="3.80.10.10">
    <property type="entry name" value="Ribonuclease Inhibitor"/>
    <property type="match status" value="1"/>
</dbReference>
<reference evidence="4 5" key="1">
    <citation type="submission" date="2014-04" db="EMBL/GenBank/DDBJ databases">
        <authorList>
            <consortium name="DOE Joint Genome Institute"/>
            <person name="Kuo A."/>
            <person name="Kohler A."/>
            <person name="Nagy L.G."/>
            <person name="Floudas D."/>
            <person name="Copeland A."/>
            <person name="Barry K.W."/>
            <person name="Cichocki N."/>
            <person name="Veneault-Fourrey C."/>
            <person name="LaButti K."/>
            <person name="Lindquist E.A."/>
            <person name="Lipzen A."/>
            <person name="Lundell T."/>
            <person name="Morin E."/>
            <person name="Murat C."/>
            <person name="Sun H."/>
            <person name="Tunlid A."/>
            <person name="Henrissat B."/>
            <person name="Grigoriev I.V."/>
            <person name="Hibbett D.S."/>
            <person name="Martin F."/>
            <person name="Nordberg H.P."/>
            <person name="Cantor M.N."/>
            <person name="Hua S.X."/>
        </authorList>
    </citation>
    <scope>NUCLEOTIDE SEQUENCE [LARGE SCALE GENOMIC DNA]</scope>
    <source>
        <strain evidence="4 5">Foug A</strain>
    </source>
</reference>
<evidence type="ECO:0000256" key="2">
    <source>
        <dbReference type="SAM" id="MobiDB-lite"/>
    </source>
</evidence>
<feature type="compositionally biased region" description="Basic and acidic residues" evidence="2">
    <location>
        <begin position="605"/>
        <end position="620"/>
    </location>
</feature>
<dbReference type="AlphaFoldDB" id="A0A0C3ESN2"/>
<name>A0A0C3ESN2_9AGAM</name>
<gene>
    <name evidence="4" type="ORF">SCLCIDRAFT_18853</name>
</gene>
<dbReference type="HOGENOM" id="CLU_023752_1_0_1"/>
<feature type="coiled-coil region" evidence="1">
    <location>
        <begin position="4"/>
        <end position="31"/>
    </location>
</feature>
<sequence length="714" mass="80393">MDELTQARVELTLLEEKARELLKQLLDVRTTIATQRVKIDELSRTNLRTSTINRLPTEILVFILDLDVHTHHDPERKRDLASVCQRWRDVILQTPCFWSTIYVPASDASSIRAHLERSHGTLLDIVIESALPFSLSKCLALLPGLDILAACPHRWRSLLVAHSDYSSDDDSEEEGDEILTHIIADRINHLHFPSLKSIIISSLCDIGYLDFLSIARAPALEYLELEMFMTLRDILSPVANLKILKLNFEAGSLIDHLSCWDLVPTQALTKLSLSGGKELSSLQPNSLHFPSLVSLEVDFYGSQTRPFLDAIVVPNLEQFDYISSGPDDLPSVTFSGFSSKFTNVCQLSFSRSGRPGIPELLDGDAMSLCEAFPGVRHVELDGENWPYLFNPLPIRAESSDNSHIRYPMDLWTKLESLTFNRLHSKWLEPDQLMAWLVHRRALSLQQLHVKVKGTCHSKVIQGIDQCSIRLYERLKENCILELDGFSLIPMMDFSVPGDSSSKGHFQGLTRLLDEIAAAFLVGDTDLYRGRDDILAKVTWVREGGADRSVVKGDPARNREVNNDCPELASLLAIKPLTVWKGLAKVEPSCALREPDLQPVEGEYEEQGKGESNDAHADPGKLAKIRPISQWQTGRGMTWHEDTRSELHELSATHCIISIPAYNIKGDLITVNQKHTDKRWRTPQLRPVIMSNRGKEGTSRERPEHDASAVVERPR</sequence>
<feature type="compositionally biased region" description="Basic and acidic residues" evidence="2">
    <location>
        <begin position="692"/>
        <end position="714"/>
    </location>
</feature>
<evidence type="ECO:0000256" key="1">
    <source>
        <dbReference type="SAM" id="Coils"/>
    </source>
</evidence>
<evidence type="ECO:0000313" key="5">
    <source>
        <dbReference type="Proteomes" id="UP000053989"/>
    </source>
</evidence>
<reference evidence="5" key="2">
    <citation type="submission" date="2015-01" db="EMBL/GenBank/DDBJ databases">
        <title>Evolutionary Origins and Diversification of the Mycorrhizal Mutualists.</title>
        <authorList>
            <consortium name="DOE Joint Genome Institute"/>
            <consortium name="Mycorrhizal Genomics Consortium"/>
            <person name="Kohler A."/>
            <person name="Kuo A."/>
            <person name="Nagy L.G."/>
            <person name="Floudas D."/>
            <person name="Copeland A."/>
            <person name="Barry K.W."/>
            <person name="Cichocki N."/>
            <person name="Veneault-Fourrey C."/>
            <person name="LaButti K."/>
            <person name="Lindquist E.A."/>
            <person name="Lipzen A."/>
            <person name="Lundell T."/>
            <person name="Morin E."/>
            <person name="Murat C."/>
            <person name="Riley R."/>
            <person name="Ohm R."/>
            <person name="Sun H."/>
            <person name="Tunlid A."/>
            <person name="Henrissat B."/>
            <person name="Grigoriev I.V."/>
            <person name="Hibbett D.S."/>
            <person name="Martin F."/>
        </authorList>
    </citation>
    <scope>NUCLEOTIDE SEQUENCE [LARGE SCALE GENOMIC DNA]</scope>
    <source>
        <strain evidence="5">Foug A</strain>
    </source>
</reference>
<keyword evidence="5" id="KW-1185">Reference proteome</keyword>
<organism evidence="4 5">
    <name type="scientific">Scleroderma citrinum Foug A</name>
    <dbReference type="NCBI Taxonomy" id="1036808"/>
    <lineage>
        <taxon>Eukaryota</taxon>
        <taxon>Fungi</taxon>
        <taxon>Dikarya</taxon>
        <taxon>Basidiomycota</taxon>
        <taxon>Agaricomycotina</taxon>
        <taxon>Agaricomycetes</taxon>
        <taxon>Agaricomycetidae</taxon>
        <taxon>Boletales</taxon>
        <taxon>Sclerodermatineae</taxon>
        <taxon>Sclerodermataceae</taxon>
        <taxon>Scleroderma</taxon>
    </lineage>
</organism>
<proteinExistence type="predicted"/>
<feature type="domain" description="F-box" evidence="3">
    <location>
        <begin position="52"/>
        <end position="102"/>
    </location>
</feature>
<keyword evidence="1" id="KW-0175">Coiled coil</keyword>
<dbReference type="OrthoDB" id="2998253at2759"/>
<dbReference type="Proteomes" id="UP000053989">
    <property type="component" value="Unassembled WGS sequence"/>
</dbReference>